<name>A0A6C0BBV1_9ZZZZ</name>
<proteinExistence type="predicted"/>
<keyword evidence="2" id="KW-0472">Membrane</keyword>
<reference evidence="3" key="1">
    <citation type="journal article" date="2020" name="Nature">
        <title>Giant virus diversity and host interactions through global metagenomics.</title>
        <authorList>
            <person name="Schulz F."/>
            <person name="Roux S."/>
            <person name="Paez-Espino D."/>
            <person name="Jungbluth S."/>
            <person name="Walsh D.A."/>
            <person name="Denef V.J."/>
            <person name="McMahon K.D."/>
            <person name="Konstantinidis K.T."/>
            <person name="Eloe-Fadrosh E.A."/>
            <person name="Kyrpides N.C."/>
            <person name="Woyke T."/>
        </authorList>
    </citation>
    <scope>NUCLEOTIDE SEQUENCE</scope>
    <source>
        <strain evidence="3">GVMAG-M-3300010158-60</strain>
    </source>
</reference>
<dbReference type="EMBL" id="MN739111">
    <property type="protein sequence ID" value="QHS89530.1"/>
    <property type="molecule type" value="Genomic_DNA"/>
</dbReference>
<protein>
    <submittedName>
        <fullName evidence="3">Uncharacterized protein</fullName>
    </submittedName>
</protein>
<sequence length="317" mass="33075">MASAIAGLFGMAPPDPLAAVQSMSNLTTLNTNLTSAASTANVLAAIPGVNPSQIDQMNKLIAENTTFANSAAGLPAATIAAQNANFQAQQEQIVRDAQTQAAEKAAADAAAAKKAAQENKENKKFSFKRMMKRAWDHGKWWLLGITIGLLALWGGSISSNNAISEPVYMRFYYLIYGSLLFPVSFIFAIVRWFTGVKGAYYAILAPLVEGPIKNPFYAILLYIFTFDPGTVVIQVQPVKPKILEEKAVLATAAANSAGAAGAAAAAAAAAQAQAQAQAVAPGSGPLSSAPPGTLPAPLKNLSPNALKVIEKMLKEGT</sequence>
<feature type="region of interest" description="Disordered" evidence="1">
    <location>
        <begin position="280"/>
        <end position="299"/>
    </location>
</feature>
<accession>A0A6C0BBV1</accession>
<evidence type="ECO:0000313" key="3">
    <source>
        <dbReference type="EMBL" id="QHS89530.1"/>
    </source>
</evidence>
<feature type="transmembrane region" description="Helical" evidence="2">
    <location>
        <begin position="140"/>
        <end position="159"/>
    </location>
</feature>
<evidence type="ECO:0000256" key="2">
    <source>
        <dbReference type="SAM" id="Phobius"/>
    </source>
</evidence>
<evidence type="ECO:0000256" key="1">
    <source>
        <dbReference type="SAM" id="MobiDB-lite"/>
    </source>
</evidence>
<keyword evidence="2" id="KW-0812">Transmembrane</keyword>
<feature type="transmembrane region" description="Helical" evidence="2">
    <location>
        <begin position="171"/>
        <end position="193"/>
    </location>
</feature>
<dbReference type="AlphaFoldDB" id="A0A6C0BBV1"/>
<feature type="compositionally biased region" description="Low complexity" evidence="1">
    <location>
        <begin position="280"/>
        <end position="298"/>
    </location>
</feature>
<keyword evidence="2" id="KW-1133">Transmembrane helix</keyword>
<organism evidence="3">
    <name type="scientific">viral metagenome</name>
    <dbReference type="NCBI Taxonomy" id="1070528"/>
    <lineage>
        <taxon>unclassified sequences</taxon>
        <taxon>metagenomes</taxon>
        <taxon>organismal metagenomes</taxon>
    </lineage>
</organism>